<dbReference type="Proteomes" id="UP001199915">
    <property type="component" value="Unassembled WGS sequence"/>
</dbReference>
<dbReference type="PANTHER" id="PTHR35146">
    <property type="entry name" value="UPF0178 PROTEIN YAII"/>
    <property type="match status" value="1"/>
</dbReference>
<name>A0AAE3F3I1_9FIRM</name>
<dbReference type="EMBL" id="JAKNFS010000010">
    <property type="protein sequence ID" value="MCG4765506.1"/>
    <property type="molecule type" value="Genomic_DNA"/>
</dbReference>
<evidence type="ECO:0000313" key="3">
    <source>
        <dbReference type="Proteomes" id="UP001199915"/>
    </source>
</evidence>
<organism evidence="2 3">
    <name type="scientific">Fusicatenibacter saccharivorans</name>
    <dbReference type="NCBI Taxonomy" id="1150298"/>
    <lineage>
        <taxon>Bacteria</taxon>
        <taxon>Bacillati</taxon>
        <taxon>Bacillota</taxon>
        <taxon>Clostridia</taxon>
        <taxon>Lachnospirales</taxon>
        <taxon>Lachnospiraceae</taxon>
        <taxon>Fusicatenibacter</taxon>
    </lineage>
</organism>
<comment type="similarity">
    <text evidence="1">Belongs to the UPF0178 family.</text>
</comment>
<sequence length="150" mass="17044">MRIIVDADSCSKIRQIEEIAEEKGLPVMLFCDTAHQLYSDYSKIKKVAPGRDASDMQIYNECKTGDIVITQDYGLASLVLAKGALVMHPSGAIYSKETIDTLLMSRYLNQIDPNIRHRKKKRRSVQKKYDFQKSLLQMINPAETKKTAFA</sequence>
<evidence type="ECO:0000256" key="1">
    <source>
        <dbReference type="ARBA" id="ARBA00008522"/>
    </source>
</evidence>
<accession>A0AAE3F3I1</accession>
<dbReference type="AlphaFoldDB" id="A0AAE3F3I1"/>
<dbReference type="PANTHER" id="PTHR35146:SF1">
    <property type="entry name" value="UPF0178 PROTEIN YAII"/>
    <property type="match status" value="1"/>
</dbReference>
<dbReference type="Pfam" id="PF02639">
    <property type="entry name" value="DUF188"/>
    <property type="match status" value="1"/>
</dbReference>
<comment type="caution">
    <text evidence="2">The sequence shown here is derived from an EMBL/GenBank/DDBJ whole genome shotgun (WGS) entry which is preliminary data.</text>
</comment>
<proteinExistence type="inferred from homology"/>
<evidence type="ECO:0000313" key="2">
    <source>
        <dbReference type="EMBL" id="MCG4765506.1"/>
    </source>
</evidence>
<dbReference type="InterPro" id="IPR003791">
    <property type="entry name" value="UPF0178"/>
</dbReference>
<dbReference type="RefSeq" id="WP_238033148.1">
    <property type="nucleotide sequence ID" value="NZ_JAKNFS010000010.1"/>
</dbReference>
<gene>
    <name evidence="2" type="ORF">L0N21_08290</name>
</gene>
<protein>
    <submittedName>
        <fullName evidence="2">DUF188 domain-containing protein</fullName>
    </submittedName>
</protein>
<reference evidence="2" key="1">
    <citation type="submission" date="2022-01" db="EMBL/GenBank/DDBJ databases">
        <title>Collection of gut derived symbiotic bacterial strains cultured from healthy donors.</title>
        <authorList>
            <person name="Lin H."/>
            <person name="Kohout C."/>
            <person name="Waligurski E."/>
            <person name="Pamer E.G."/>
        </authorList>
    </citation>
    <scope>NUCLEOTIDE SEQUENCE</scope>
    <source>
        <strain evidence="2">DFI.5.49</strain>
    </source>
</reference>